<comment type="caution">
    <text evidence="2">The sequence shown here is derived from an EMBL/GenBank/DDBJ whole genome shotgun (WGS) entry which is preliminary data.</text>
</comment>
<feature type="transmembrane region" description="Helical" evidence="1">
    <location>
        <begin position="272"/>
        <end position="292"/>
    </location>
</feature>
<keyword evidence="1" id="KW-1133">Transmembrane helix</keyword>
<dbReference type="RefSeq" id="WP_106269566.1">
    <property type="nucleotide sequence ID" value="NZ_PVTX01000013.1"/>
</dbReference>
<keyword evidence="3" id="KW-1185">Reference proteome</keyword>
<evidence type="ECO:0000313" key="2">
    <source>
        <dbReference type="EMBL" id="PRZ03538.1"/>
    </source>
</evidence>
<keyword evidence="1" id="KW-0812">Transmembrane</keyword>
<proteinExistence type="predicted"/>
<feature type="transmembrane region" description="Helical" evidence="1">
    <location>
        <begin position="204"/>
        <end position="221"/>
    </location>
</feature>
<keyword evidence="1" id="KW-0472">Membrane</keyword>
<accession>A0ABX5EA43</accession>
<gene>
    <name evidence="2" type="ORF">BCL65_11338</name>
</gene>
<organism evidence="2 3">
    <name type="scientific">Isoptericola halotolerans</name>
    <dbReference type="NCBI Taxonomy" id="300560"/>
    <lineage>
        <taxon>Bacteria</taxon>
        <taxon>Bacillati</taxon>
        <taxon>Actinomycetota</taxon>
        <taxon>Actinomycetes</taxon>
        <taxon>Micrococcales</taxon>
        <taxon>Promicromonosporaceae</taxon>
        <taxon>Isoptericola</taxon>
    </lineage>
</organism>
<name>A0ABX5EA43_9MICO</name>
<feature type="transmembrane region" description="Helical" evidence="1">
    <location>
        <begin position="139"/>
        <end position="163"/>
    </location>
</feature>
<dbReference type="EMBL" id="PVTX01000013">
    <property type="protein sequence ID" value="PRZ03538.1"/>
    <property type="molecule type" value="Genomic_DNA"/>
</dbReference>
<evidence type="ECO:0000313" key="3">
    <source>
        <dbReference type="Proteomes" id="UP000239895"/>
    </source>
</evidence>
<feature type="transmembrane region" description="Helical" evidence="1">
    <location>
        <begin position="53"/>
        <end position="75"/>
    </location>
</feature>
<feature type="transmembrane region" description="Helical" evidence="1">
    <location>
        <begin position="175"/>
        <end position="197"/>
    </location>
</feature>
<protein>
    <submittedName>
        <fullName evidence="2">ABC-2 type transport system permease protein</fullName>
    </submittedName>
</protein>
<evidence type="ECO:0000256" key="1">
    <source>
        <dbReference type="SAM" id="Phobius"/>
    </source>
</evidence>
<sequence>MSHADGSPTGVIHNIGYRGYDGERLTRRAITLGLYTHSLRGAFGLGRAARSKVVPIGMFVVLLLPAVVLAVVAVVGANMGQLDAPVVPYTRYAMIMQAALAIFVAVAAPQAVSLDLRFHSLPLYLARPLERVDYVRAKLAAMTTAVLILLAVPLVVLYLGSLAAGFDAGRESVDVAQALLGAVLFSAVLASLSVLIASFTSRRGFGIAAIVTVLALSYSIVSSLQGVVAFDADNSAAAGWIGLFSPMTLVDGVQVWAFGVTASTPAGPPSDLAGLVFLVVTLGVVALTYWALTRRYRKVKV</sequence>
<feature type="transmembrane region" description="Helical" evidence="1">
    <location>
        <begin position="95"/>
        <end position="118"/>
    </location>
</feature>
<reference evidence="2 3" key="1">
    <citation type="submission" date="2018-03" db="EMBL/GenBank/DDBJ databases">
        <title>Comparative analysis of microorganisms from saline springs in Andes Mountain Range, Colombia.</title>
        <authorList>
            <person name="Rubin E."/>
        </authorList>
    </citation>
    <scope>NUCLEOTIDE SEQUENCE [LARGE SCALE GENOMIC DNA]</scope>
    <source>
        <strain evidence="2 3">CG 23</strain>
    </source>
</reference>
<dbReference type="Proteomes" id="UP000239895">
    <property type="component" value="Unassembled WGS sequence"/>
</dbReference>